<dbReference type="Proteomes" id="UP000003598">
    <property type="component" value="Unassembled WGS sequence"/>
</dbReference>
<keyword evidence="1" id="KW-1133">Transmembrane helix</keyword>
<keyword evidence="1" id="KW-0812">Transmembrane</keyword>
<comment type="caution">
    <text evidence="2">The sequence shown here is derived from an EMBL/GenBank/DDBJ whole genome shotgun (WGS) entry which is preliminary data.</text>
</comment>
<reference evidence="2 3" key="1">
    <citation type="submission" date="2011-03" db="EMBL/GenBank/DDBJ databases">
        <authorList>
            <person name="Weinstock G."/>
            <person name="Sodergren E."/>
            <person name="Clifton S."/>
            <person name="Fulton L."/>
            <person name="Fulton B."/>
            <person name="Courtney L."/>
            <person name="Fronick C."/>
            <person name="Harrison M."/>
            <person name="Strong C."/>
            <person name="Farmer C."/>
            <person name="Delahaunty K."/>
            <person name="Markovic C."/>
            <person name="Hall O."/>
            <person name="Minx P."/>
            <person name="Tomlinson C."/>
            <person name="Mitreva M."/>
            <person name="Hou S."/>
            <person name="Chen J."/>
            <person name="Wollam A."/>
            <person name="Pepin K.H."/>
            <person name="Johnson M."/>
            <person name="Bhonagiri V."/>
            <person name="Zhang X."/>
            <person name="Suruliraj S."/>
            <person name="Warren W."/>
            <person name="Chinwalla A."/>
            <person name="Mardis E.R."/>
            <person name="Wilson R.K."/>
        </authorList>
    </citation>
    <scope>NUCLEOTIDE SEQUENCE [LARGE SCALE GENOMIC DNA]</scope>
    <source>
        <strain evidence="2 3">YIT 11840</strain>
    </source>
</reference>
<dbReference type="EMBL" id="AFFY01000037">
    <property type="protein sequence ID" value="EHG99571.1"/>
    <property type="molecule type" value="Genomic_DNA"/>
</dbReference>
<feature type="transmembrane region" description="Helical" evidence="1">
    <location>
        <begin position="27"/>
        <end position="45"/>
    </location>
</feature>
<dbReference type="STRING" id="762968.HMPREF9441_02594"/>
<organism evidence="2 3">
    <name type="scientific">Paraprevotella clara YIT 11840</name>
    <dbReference type="NCBI Taxonomy" id="762968"/>
    <lineage>
        <taxon>Bacteria</taxon>
        <taxon>Pseudomonadati</taxon>
        <taxon>Bacteroidota</taxon>
        <taxon>Bacteroidia</taxon>
        <taxon>Bacteroidales</taxon>
        <taxon>Prevotellaceae</taxon>
        <taxon>Paraprevotella</taxon>
    </lineage>
</organism>
<protein>
    <submittedName>
        <fullName evidence="2">Uncharacterized protein</fullName>
    </submittedName>
</protein>
<name>G5ST93_9BACT</name>
<keyword evidence="1" id="KW-0472">Membrane</keyword>
<keyword evidence="3" id="KW-1185">Reference proteome</keyword>
<evidence type="ECO:0000256" key="1">
    <source>
        <dbReference type="SAM" id="Phobius"/>
    </source>
</evidence>
<dbReference type="PATRIC" id="fig|762968.3.peg.2313"/>
<accession>G5ST93</accession>
<evidence type="ECO:0000313" key="2">
    <source>
        <dbReference type="EMBL" id="EHG99571.1"/>
    </source>
</evidence>
<dbReference type="AlphaFoldDB" id="G5ST93"/>
<gene>
    <name evidence="2" type="ORF">HMPREF9441_02594</name>
</gene>
<dbReference type="OrthoDB" id="9988488at2"/>
<proteinExistence type="predicted"/>
<sequence length="238" mass="27474">MRCYRLQKRKSNNANFNFLKITIMKKVKVFIAMIAVALGGLIIWSCTQDEMENGQGTYRYSAEEIVTLRAMAEKYGVPEVVFETESGIPLPTLEEMEETFKNFGLIKASLTAQLEVIDSTSHSMVFKTKKIPFKRLSSISESMKTEREITYGTLIWNISWQQSVYNGSYQCPVVSATGTIEFSPEMQRLGYFTSNNRNFCSIRGTELYITFECQINYSRSHFNFAYSDWVHSGFRPYR</sequence>
<evidence type="ECO:0000313" key="3">
    <source>
        <dbReference type="Proteomes" id="UP000003598"/>
    </source>
</evidence>
<dbReference type="HOGENOM" id="CLU_101769_0_0_10"/>